<evidence type="ECO:0000256" key="3">
    <source>
        <dbReference type="PROSITE-ProRule" id="PRU00023"/>
    </source>
</evidence>
<dbReference type="InterPro" id="IPR002110">
    <property type="entry name" value="Ankyrin_rpt"/>
</dbReference>
<evidence type="ECO:0000256" key="1">
    <source>
        <dbReference type="ARBA" id="ARBA00022737"/>
    </source>
</evidence>
<dbReference type="GeneID" id="38116657"/>
<gene>
    <name evidence="6" type="ORF">DSM5745_06287</name>
</gene>
<dbReference type="InterPro" id="IPR054471">
    <property type="entry name" value="GPIID_WHD"/>
</dbReference>
<keyword evidence="7" id="KW-1185">Reference proteome</keyword>
<dbReference type="AlphaFoldDB" id="A0A3D8RQM9"/>
<comment type="caution">
    <text evidence="6">The sequence shown here is derived from an EMBL/GenBank/DDBJ whole genome shotgun (WGS) entry which is preliminary data.</text>
</comment>
<dbReference type="SMART" id="SM00248">
    <property type="entry name" value="ANK"/>
    <property type="match status" value="8"/>
</dbReference>
<dbReference type="Pfam" id="PF22939">
    <property type="entry name" value="WHD_GPIID"/>
    <property type="match status" value="1"/>
</dbReference>
<name>A0A3D8RQM9_9EURO</name>
<dbReference type="InterPro" id="IPR027417">
    <property type="entry name" value="P-loop_NTPase"/>
</dbReference>
<dbReference type="SUPFAM" id="SSF52540">
    <property type="entry name" value="P-loop containing nucleoside triphosphate hydrolases"/>
    <property type="match status" value="1"/>
</dbReference>
<dbReference type="OrthoDB" id="195446at2759"/>
<dbReference type="PANTHER" id="PTHR24198:SF165">
    <property type="entry name" value="ANKYRIN REPEAT-CONTAINING PROTEIN-RELATED"/>
    <property type="match status" value="1"/>
</dbReference>
<accession>A0A3D8RQM9</accession>
<dbReference type="Pfam" id="PF24883">
    <property type="entry name" value="NPHP3_N"/>
    <property type="match status" value="1"/>
</dbReference>
<dbReference type="PROSITE" id="PS50088">
    <property type="entry name" value="ANK_REPEAT"/>
    <property type="match status" value="3"/>
</dbReference>
<dbReference type="Proteomes" id="UP000256690">
    <property type="component" value="Unassembled WGS sequence"/>
</dbReference>
<dbReference type="RefSeq" id="XP_026602607.1">
    <property type="nucleotide sequence ID" value="XM_026748303.1"/>
</dbReference>
<keyword evidence="2 3" id="KW-0040">ANK repeat</keyword>
<protein>
    <submittedName>
        <fullName evidence="6">Ankyrin repeat-containing protein</fullName>
    </submittedName>
</protein>
<feature type="domain" description="Nephrocystin 3-like N-terminal" evidence="5">
    <location>
        <begin position="186"/>
        <end position="356"/>
    </location>
</feature>
<feature type="repeat" description="ANK" evidence="3">
    <location>
        <begin position="691"/>
        <end position="723"/>
    </location>
</feature>
<reference evidence="6 7" key="1">
    <citation type="journal article" date="2018" name="IMA Fungus">
        <title>IMA Genome-F 9: Draft genome sequence of Annulohypoxylon stygium, Aspergillus mulundensis, Berkeleyomyces basicola (syn. Thielaviopsis basicola), Ceratocystis smalleyi, two Cercospora beticola strains, Coleophoma cylindrospora, Fusarium fracticaudum, Phialophora cf. hyalina, and Morchella septimelata.</title>
        <authorList>
            <person name="Wingfield B.D."/>
            <person name="Bills G.F."/>
            <person name="Dong Y."/>
            <person name="Huang W."/>
            <person name="Nel W.J."/>
            <person name="Swalarsk-Parry B.S."/>
            <person name="Vaghefi N."/>
            <person name="Wilken P.M."/>
            <person name="An Z."/>
            <person name="de Beer Z.W."/>
            <person name="De Vos L."/>
            <person name="Chen L."/>
            <person name="Duong T.A."/>
            <person name="Gao Y."/>
            <person name="Hammerbacher A."/>
            <person name="Kikkert J.R."/>
            <person name="Li Y."/>
            <person name="Li H."/>
            <person name="Li K."/>
            <person name="Li Q."/>
            <person name="Liu X."/>
            <person name="Ma X."/>
            <person name="Naidoo K."/>
            <person name="Pethybridge S.J."/>
            <person name="Sun J."/>
            <person name="Steenkamp E.T."/>
            <person name="van der Nest M.A."/>
            <person name="van Wyk S."/>
            <person name="Wingfield M.J."/>
            <person name="Xiong C."/>
            <person name="Yue Q."/>
            <person name="Zhang X."/>
        </authorList>
    </citation>
    <scope>NUCLEOTIDE SEQUENCE [LARGE SCALE GENOMIC DNA]</scope>
    <source>
        <strain evidence="6 7">DSM 5745</strain>
    </source>
</reference>
<dbReference type="PRINTS" id="PR01415">
    <property type="entry name" value="ANKYRIN"/>
</dbReference>
<dbReference type="PANTHER" id="PTHR24198">
    <property type="entry name" value="ANKYRIN REPEAT AND PROTEIN KINASE DOMAIN-CONTAINING PROTEIN"/>
    <property type="match status" value="1"/>
</dbReference>
<dbReference type="Gene3D" id="3.40.50.300">
    <property type="entry name" value="P-loop containing nucleotide triphosphate hydrolases"/>
    <property type="match status" value="1"/>
</dbReference>
<dbReference type="InterPro" id="IPR036770">
    <property type="entry name" value="Ankyrin_rpt-contain_sf"/>
</dbReference>
<keyword evidence="1" id="KW-0677">Repeat</keyword>
<sequence>MSFGFSCDILSTLQLADDLKKRFAQAPSGFKAIYTDVKSLWAVLHDLHDLPKDGLCANQTMELDLIAQQGREVFLEIDNRLSKHNVIAYATPDWKSRALRAWSRVHWDPVEIESLRSRITYCLTLWNLVMSRINWYPFPLQRTNGGDIQSIKANQNVQLRNQMLASIYTVDASQQQHRILNMRHAGTGKWFLESQQFLLWVSSAEKGNNTLLCTGSPGAGKTVLASIAIYHLQTEFAGKGTVAIAYHFFTPRGRLGYPDLLSSLLRQMLQGNPDLYATVAAVAKYSMRLRSGHPLAAEEAQDMLEFAASKCTEVFIVVDALDECCDIYVRRQFLTWIGRILDLNGHTKVRFLATTRHATEPEKLFQNNHIALDVKASRDDMESFLEGNLVYLPEFLQRKPELWKDMRNQMLDFADGIFLLVCLYYNLVMHERNEKSVRALGNRIKTGSGAYDQVYDETMKRIEQQSAFSQDLARRIIGWVTFSARTLSSVELQEAIAVEIGEPEFDATNIIDLGELISVCCGLVVVDCNSNTTRLVHPTAQEYLERTWQSWFPGVHGYLTDTCLTYLSFDDRQKYPFYQYAAHEIGTHLRQDPGNGLLLDAFIKNDAKVSRCMREMLGLSSADFGFSGLHFASIMDVEDYIERLISPDSSLVNVRDHLGRTPLTWASGYGKAAAVRFLLEHGADVNPVTKEGSTPLLYAAAYGHVEVVRQLIDSGANVHVENKRIETALFFAAKGTTATQFKSGSLCSSGNHALVVQMLLDAGAEPNKKNILQETPLYAAAANGHLDAVKLLLGPRADSKTKSGLLAEALTAAARKGYIKITRLLLEHGTHPARMMMGTDVSPYFWGLRCLAASTPQSEEDIDTFTGLLRDSSSPSFRDEFHRAPLHWACWGGDVSLVQGILAAGCSPNPRDIFGRTPLFAAVCAGRVDVVKTLLDHPDIEIQIQDKLRFTPLQESYRRQVSSTNYPYASQAKAWADITDLLKARSDSPDQNLQLTINALPFTQHAVSQDSFYEHCDVCLDTRTLSREAR</sequence>
<evidence type="ECO:0000313" key="7">
    <source>
        <dbReference type="Proteomes" id="UP000256690"/>
    </source>
</evidence>
<dbReference type="InterPro" id="IPR056884">
    <property type="entry name" value="NPHP3-like_N"/>
</dbReference>
<organism evidence="6 7">
    <name type="scientific">Aspergillus mulundensis</name>
    <dbReference type="NCBI Taxonomy" id="1810919"/>
    <lineage>
        <taxon>Eukaryota</taxon>
        <taxon>Fungi</taxon>
        <taxon>Dikarya</taxon>
        <taxon>Ascomycota</taxon>
        <taxon>Pezizomycotina</taxon>
        <taxon>Eurotiomycetes</taxon>
        <taxon>Eurotiomycetidae</taxon>
        <taxon>Eurotiales</taxon>
        <taxon>Aspergillaceae</taxon>
        <taxon>Aspergillus</taxon>
        <taxon>Aspergillus subgen. Nidulantes</taxon>
    </lineage>
</organism>
<evidence type="ECO:0000259" key="5">
    <source>
        <dbReference type="Pfam" id="PF24883"/>
    </source>
</evidence>
<dbReference type="Pfam" id="PF12796">
    <property type="entry name" value="Ank_2"/>
    <property type="match status" value="3"/>
</dbReference>
<feature type="repeat" description="ANK" evidence="3">
    <location>
        <begin position="772"/>
        <end position="804"/>
    </location>
</feature>
<dbReference type="PROSITE" id="PS50297">
    <property type="entry name" value="ANK_REP_REGION"/>
    <property type="match status" value="3"/>
</dbReference>
<feature type="domain" description="GPI inositol-deacylase winged helix" evidence="4">
    <location>
        <begin position="469"/>
        <end position="545"/>
    </location>
</feature>
<dbReference type="SUPFAM" id="SSF48403">
    <property type="entry name" value="Ankyrin repeat"/>
    <property type="match status" value="1"/>
</dbReference>
<dbReference type="STRING" id="1810919.A0A3D8RQM9"/>
<evidence type="ECO:0000256" key="2">
    <source>
        <dbReference type="ARBA" id="ARBA00023043"/>
    </source>
</evidence>
<evidence type="ECO:0000313" key="6">
    <source>
        <dbReference type="EMBL" id="RDW76295.1"/>
    </source>
</evidence>
<feature type="repeat" description="ANK" evidence="3">
    <location>
        <begin position="658"/>
        <end position="690"/>
    </location>
</feature>
<proteinExistence type="predicted"/>
<dbReference type="EMBL" id="PVWQ01000007">
    <property type="protein sequence ID" value="RDW76295.1"/>
    <property type="molecule type" value="Genomic_DNA"/>
</dbReference>
<dbReference type="Gene3D" id="1.25.40.20">
    <property type="entry name" value="Ankyrin repeat-containing domain"/>
    <property type="match status" value="3"/>
</dbReference>
<evidence type="ECO:0000259" key="4">
    <source>
        <dbReference type="Pfam" id="PF22939"/>
    </source>
</evidence>